<keyword evidence="2" id="KW-1185">Reference proteome</keyword>
<dbReference type="OrthoDB" id="5877602at2759"/>
<accession>A0A4E9F9T7</accession>
<reference evidence="3" key="3">
    <citation type="submission" date="2019-12" db="UniProtKB">
        <authorList>
            <consortium name="WormBaseParasite"/>
        </authorList>
    </citation>
    <scope>IDENTIFICATION</scope>
</reference>
<accession>A0A5S6PYP4</accession>
<organism evidence="1">
    <name type="scientific">Brugia malayi</name>
    <name type="common">Filarial nematode worm</name>
    <dbReference type="NCBI Taxonomy" id="6279"/>
    <lineage>
        <taxon>Eukaryota</taxon>
        <taxon>Metazoa</taxon>
        <taxon>Ecdysozoa</taxon>
        <taxon>Nematoda</taxon>
        <taxon>Chromadorea</taxon>
        <taxon>Rhabditida</taxon>
        <taxon>Spirurina</taxon>
        <taxon>Spiruromorpha</taxon>
        <taxon>Filarioidea</taxon>
        <taxon>Onchocercidae</taxon>
        <taxon>Brugia</taxon>
    </lineage>
</organism>
<dbReference type="Proteomes" id="UP000006672">
    <property type="component" value="Unassembled WGS sequence"/>
</dbReference>
<dbReference type="EMBL" id="CAAKNF010000193">
    <property type="protein sequence ID" value="VIO93611.1"/>
    <property type="molecule type" value="Genomic_DNA"/>
</dbReference>
<dbReference type="GeneID" id="6098721"/>
<dbReference type="AlphaFoldDB" id="A0A4E9F9T7"/>
<reference evidence="2" key="1">
    <citation type="journal article" date="2007" name="Science">
        <title>Draft genome of the filarial nematode parasite Brugia malayi.</title>
        <authorList>
            <person name="Ghedin E."/>
            <person name="Wang S."/>
            <person name="Spiro D."/>
            <person name="Caler E."/>
            <person name="Zhao Q."/>
            <person name="Crabtree J."/>
            <person name="Allen J.E."/>
            <person name="Delcher A.L."/>
            <person name="Guiliano D.B."/>
            <person name="Miranda-Saavedra D."/>
            <person name="Angiuoli S.V."/>
            <person name="Creasy T."/>
            <person name="Amedeo P."/>
            <person name="Haas B."/>
            <person name="El-Sayed N.M."/>
            <person name="Wortman J.R."/>
            <person name="Feldblyum T."/>
            <person name="Tallon L."/>
            <person name="Schatz M."/>
            <person name="Shumway M."/>
            <person name="Koo H."/>
            <person name="Salzberg S.L."/>
            <person name="Schobel S."/>
            <person name="Pertea M."/>
            <person name="Pop M."/>
            <person name="White O."/>
            <person name="Barton G.J."/>
            <person name="Carlow C.K."/>
            <person name="Crawford M.J."/>
            <person name="Daub J."/>
            <person name="Dimmic M.W."/>
            <person name="Estes C.F."/>
            <person name="Foster J.M."/>
            <person name="Ganatra M."/>
            <person name="Gregory W.F."/>
            <person name="Johnson N.M."/>
            <person name="Jin J."/>
            <person name="Komuniecki R."/>
            <person name="Korf I."/>
            <person name="Kumar S."/>
            <person name="Laney S."/>
            <person name="Li B.W."/>
            <person name="Li W."/>
            <person name="Lindblom T.H."/>
            <person name="Lustigman S."/>
            <person name="Ma D."/>
            <person name="Maina C.V."/>
            <person name="Martin D.M."/>
            <person name="McCarter J.P."/>
            <person name="McReynolds L."/>
            <person name="Mitreva M."/>
            <person name="Nutman T.B."/>
            <person name="Parkinson J."/>
            <person name="Peregrin-Alvarez J.M."/>
            <person name="Poole C."/>
            <person name="Ren Q."/>
            <person name="Saunders L."/>
            <person name="Sluder A.E."/>
            <person name="Smith K."/>
            <person name="Stanke M."/>
            <person name="Unnasch T.R."/>
            <person name="Ware J."/>
            <person name="Wei A.D."/>
            <person name="Weil G."/>
            <person name="Williams D.J."/>
            <person name="Zhang Y."/>
            <person name="Williams S.A."/>
            <person name="Fraser-Liggett C."/>
            <person name="Slatko B."/>
            <person name="Blaxter M.L."/>
            <person name="Scott A.L."/>
        </authorList>
    </citation>
    <scope>NUCLEOTIDE SEQUENCE</scope>
    <source>
        <strain evidence="2">FR3</strain>
    </source>
</reference>
<proteinExistence type="predicted"/>
<name>A0A4E9F9T7_BRUMA</name>
<dbReference type="RefSeq" id="XP_042934408.1">
    <property type="nucleotide sequence ID" value="XM_043078474.1"/>
</dbReference>
<gene>
    <name evidence="1 3" type="primary">Bm9744</name>
    <name evidence="1" type="ORF">BM_BM9744</name>
</gene>
<dbReference type="WBParaSite" id="Bm9744a.1">
    <property type="protein sequence ID" value="Bm9744a.1"/>
    <property type="gene ID" value="WBGene00230005"/>
</dbReference>
<evidence type="ECO:0000313" key="1">
    <source>
        <dbReference type="EMBL" id="VIO93611.1"/>
    </source>
</evidence>
<evidence type="ECO:0000313" key="3">
    <source>
        <dbReference type="WBParaSite" id="Bm9744a.1"/>
    </source>
</evidence>
<reference evidence="1" key="2">
    <citation type="submission" date="2019-04" db="EMBL/GenBank/DDBJ databases">
        <authorList>
            <person name="Howe K."/>
            <person name="Paulini M."/>
            <person name="Williams G."/>
        </authorList>
    </citation>
    <scope>NUCLEOTIDE SEQUENCE [LARGE SCALE GENOMIC DNA]</scope>
    <source>
        <strain evidence="1">FR3</strain>
    </source>
</reference>
<dbReference type="STRING" id="6279.A0A5S6PYP4"/>
<sequence length="445" mass="50081">MNGSRSVEDNSKNIRGGWYNKRRQYRSVAFGTWKVGDARDLSIKRGISEGEGQLIRSLKTNQNYSMTTATNQFCTLNARKFGFPINYNCNNCLDDTITSIKHESIMRRRMTKEGRRGGIPEFKCVNISDHEIINQKGKKLTECDDQGLNRSYGSLSQRKKDKIITSIQRVHQRSRSVGNDNHFSLCLSPSKQSLGNMSSTRCSNHSGGNIGSSNGTHRGYGTNGSSGGLLNPFKATKKFFRKIYDTATLPSRLHSKILASSVIEKNEIPTTSVSSQYSFLDASYSLEIPDDEPSYQYDNDITNQDATNCSTTVNHDSDLAPSALKPFIITDDTMNDSGLSRSISSNDSQKTSFGDFRSWNEVFNHLKREMAYMRQRDAQIFADLQFVEHQLRNVKNQAMAKSDYIMSNNNNNNSYSININNGNNDGYILNKRQIKLGDLVESMPL</sequence>
<protein>
    <submittedName>
        <fullName evidence="3">Bm9744</fullName>
    </submittedName>
</protein>
<dbReference type="CTD" id="6098721"/>
<dbReference type="KEGG" id="bmy:BM_BM9744"/>
<evidence type="ECO:0000313" key="2">
    <source>
        <dbReference type="Proteomes" id="UP000006672"/>
    </source>
</evidence>